<evidence type="ECO:0000313" key="2">
    <source>
        <dbReference type="EMBL" id="AKG38764.1"/>
    </source>
</evidence>
<dbReference type="STRING" id="1550241.MA03_05040"/>
<keyword evidence="1" id="KW-0472">Membrane</keyword>
<sequence>MDETQLITRIAFALAFLSLLITATIVYNLISVQRDIYRVTEEIKTMASYLGNNTGRIVLVNVCIKHSDHKECFYNHPVHAGETFVTAIARITDVTIGVRNNTLTILSLGKVPECKNWSLLVYKNDSWLRVPPDYPLFGGETLILSCSG</sequence>
<dbReference type="AlphaFoldDB" id="A0A0F7FHH6"/>
<keyword evidence="1" id="KW-0812">Transmembrane</keyword>
<proteinExistence type="predicted"/>
<reference evidence="2 3" key="1">
    <citation type="journal article" date="2015" name="Stand. Genomic Sci.">
        <title>Complete genome sequence of and proposal of Thermofilum uzonense sp. nov. a novel hyperthermophilic crenarchaeon and emended description of the genus Thermofilum.</title>
        <authorList>
            <person name="Toshchakov S.V."/>
            <person name="Korzhenkov A.A."/>
            <person name="Samarov N.I."/>
            <person name="Mazunin I.O."/>
            <person name="Mozhey O.I."/>
            <person name="Shmyr I.S."/>
            <person name="Derbikova K.S."/>
            <person name="Taranov E.A."/>
            <person name="Dominova I.N."/>
            <person name="Bonch-Osmolovskaya E.A."/>
            <person name="Patrushev M.V."/>
            <person name="Podosokorskaya O.A."/>
            <person name="Kublanov I.V."/>
        </authorList>
    </citation>
    <scope>NUCLEOTIDE SEQUENCE [LARGE SCALE GENOMIC DNA]</scope>
    <source>
        <strain evidence="2 3">1807-2</strain>
    </source>
</reference>
<dbReference type="PATRIC" id="fig|1550241.5.peg.1061"/>
<dbReference type="EMBL" id="CP009961">
    <property type="protein sequence ID" value="AKG38764.1"/>
    <property type="molecule type" value="Genomic_DNA"/>
</dbReference>
<gene>
    <name evidence="2" type="ORF">MA03_05040</name>
</gene>
<dbReference type="GeneID" id="25401573"/>
<organism evidence="2 3">
    <name type="scientific">Infirmifilum uzonense</name>
    <dbReference type="NCBI Taxonomy" id="1550241"/>
    <lineage>
        <taxon>Archaea</taxon>
        <taxon>Thermoproteota</taxon>
        <taxon>Thermoprotei</taxon>
        <taxon>Thermofilales</taxon>
        <taxon>Thermofilaceae</taxon>
        <taxon>Infirmifilum</taxon>
    </lineage>
</organism>
<dbReference type="Proteomes" id="UP000067434">
    <property type="component" value="Chromosome"/>
</dbReference>
<evidence type="ECO:0000313" key="3">
    <source>
        <dbReference type="Proteomes" id="UP000067434"/>
    </source>
</evidence>
<feature type="transmembrane region" description="Helical" evidence="1">
    <location>
        <begin position="6"/>
        <end position="30"/>
    </location>
</feature>
<dbReference type="RefSeq" id="WP_052884226.1">
    <property type="nucleotide sequence ID" value="NZ_CP009961.1"/>
</dbReference>
<accession>A0A0F7FHH6</accession>
<keyword evidence="3" id="KW-1185">Reference proteome</keyword>
<dbReference type="KEGG" id="thf:MA03_05040"/>
<dbReference type="HOGENOM" id="CLU_1754807_0_0_2"/>
<name>A0A0F7FHH6_9CREN</name>
<keyword evidence="1" id="KW-1133">Transmembrane helix</keyword>
<evidence type="ECO:0000256" key="1">
    <source>
        <dbReference type="SAM" id="Phobius"/>
    </source>
</evidence>
<protein>
    <submittedName>
        <fullName evidence="2">Uncharacterized protein</fullName>
    </submittedName>
</protein>